<dbReference type="AlphaFoldDB" id="A0A9W8B1I5"/>
<comment type="similarity">
    <text evidence="4">Belongs to the phospholipase D family. MitoPLD/Zucchini subfamily.</text>
</comment>
<keyword evidence="1" id="KW-0378">Hydrolase</keyword>
<keyword evidence="3" id="KW-0443">Lipid metabolism</keyword>
<reference evidence="7" key="1">
    <citation type="submission" date="2022-07" db="EMBL/GenBank/DDBJ databases">
        <title>Phylogenomic reconstructions and comparative analyses of Kickxellomycotina fungi.</title>
        <authorList>
            <person name="Reynolds N.K."/>
            <person name="Stajich J.E."/>
            <person name="Barry K."/>
            <person name="Grigoriev I.V."/>
            <person name="Crous P."/>
            <person name="Smith M.E."/>
        </authorList>
    </citation>
    <scope>NUCLEOTIDE SEQUENCE</scope>
    <source>
        <strain evidence="7">RSA 567</strain>
    </source>
</reference>
<dbReference type="Gene3D" id="3.30.870.10">
    <property type="entry name" value="Endonuclease Chain A"/>
    <property type="match status" value="1"/>
</dbReference>
<gene>
    <name evidence="7" type="ORF">H4R34_002601</name>
</gene>
<evidence type="ECO:0000256" key="1">
    <source>
        <dbReference type="ARBA" id="ARBA00022801"/>
    </source>
</evidence>
<dbReference type="InterPro" id="IPR025202">
    <property type="entry name" value="PLD-like_dom"/>
</dbReference>
<accession>A0A9W8B1I5</accession>
<keyword evidence="2" id="KW-0442">Lipid degradation</keyword>
<organism evidence="7 8">
    <name type="scientific">Dimargaris verticillata</name>
    <dbReference type="NCBI Taxonomy" id="2761393"/>
    <lineage>
        <taxon>Eukaryota</taxon>
        <taxon>Fungi</taxon>
        <taxon>Fungi incertae sedis</taxon>
        <taxon>Zoopagomycota</taxon>
        <taxon>Kickxellomycotina</taxon>
        <taxon>Dimargaritomycetes</taxon>
        <taxon>Dimargaritales</taxon>
        <taxon>Dimargaritaceae</taxon>
        <taxon>Dimargaris</taxon>
    </lineage>
</organism>
<dbReference type="SUPFAM" id="SSF56024">
    <property type="entry name" value="Phospholipase D/nuclease"/>
    <property type="match status" value="1"/>
</dbReference>
<dbReference type="CDD" id="cd09171">
    <property type="entry name" value="PLDc_vPLD6_like"/>
    <property type="match status" value="1"/>
</dbReference>
<dbReference type="PANTHER" id="PTHR43856">
    <property type="entry name" value="CARDIOLIPIN HYDROLASE"/>
    <property type="match status" value="1"/>
</dbReference>
<dbReference type="SMART" id="SM00155">
    <property type="entry name" value="PLDc"/>
    <property type="match status" value="1"/>
</dbReference>
<dbReference type="PANTHER" id="PTHR43856:SF1">
    <property type="entry name" value="MITOCHONDRIAL CARDIOLIPIN HYDROLASE"/>
    <property type="match status" value="1"/>
</dbReference>
<keyword evidence="8" id="KW-1185">Reference proteome</keyword>
<dbReference type="GO" id="GO:0016891">
    <property type="term" value="F:RNA endonuclease activity producing 5'-phosphomonoesters, hydrolytic mechanism"/>
    <property type="evidence" value="ECO:0007669"/>
    <property type="project" value="TreeGrafter"/>
</dbReference>
<dbReference type="Pfam" id="PF13091">
    <property type="entry name" value="PLDc_2"/>
    <property type="match status" value="1"/>
</dbReference>
<evidence type="ECO:0000256" key="4">
    <source>
        <dbReference type="ARBA" id="ARBA00038012"/>
    </source>
</evidence>
<sequence>MSLFSCLAGLFTTPPRQLSVETAQQLPLPDFISQTVESAPTFAYDPSTAQRLVPIFQRHLGNGQTDLKWVIASLFQAAQANAGLDADRQRLHWIHTLVDVTMGQLATTTTSALGPSHVSQPPPSAMPNAPTGSYAAAVGAPTAKPSGGAYPMQAMASHPTATHRTETYFFPSEASFKAMTTALNRCQRTLDVCVFNITDDDLANVLISASRRNVQVRIIADDEQCESRGSDVMRLHRDHGIPIRLDNSPSFMHNKFALVDNHTVITGSYNWTKGARKSNRENILITDDPQAVTGYRQEFDRLWQAFS</sequence>
<protein>
    <recommendedName>
        <fullName evidence="5">Mitochondrial cardiolipin hydrolase</fullName>
    </recommendedName>
</protein>
<dbReference type="Proteomes" id="UP001151582">
    <property type="component" value="Unassembled WGS sequence"/>
</dbReference>
<dbReference type="OrthoDB" id="5205528at2759"/>
<evidence type="ECO:0000256" key="2">
    <source>
        <dbReference type="ARBA" id="ARBA00022963"/>
    </source>
</evidence>
<evidence type="ECO:0000256" key="3">
    <source>
        <dbReference type="ARBA" id="ARBA00023098"/>
    </source>
</evidence>
<feature type="domain" description="PLD phosphodiesterase" evidence="6">
    <location>
        <begin position="248"/>
        <end position="275"/>
    </location>
</feature>
<proteinExistence type="inferred from homology"/>
<dbReference type="InterPro" id="IPR001736">
    <property type="entry name" value="PLipase_D/transphosphatidylase"/>
</dbReference>
<evidence type="ECO:0000256" key="5">
    <source>
        <dbReference type="ARBA" id="ARBA00040549"/>
    </source>
</evidence>
<name>A0A9W8B1I5_9FUNG</name>
<dbReference type="GO" id="GO:0016042">
    <property type="term" value="P:lipid catabolic process"/>
    <property type="evidence" value="ECO:0007669"/>
    <property type="project" value="UniProtKB-KW"/>
</dbReference>
<dbReference type="InterPro" id="IPR051406">
    <property type="entry name" value="PLD_domain"/>
</dbReference>
<dbReference type="PROSITE" id="PS50035">
    <property type="entry name" value="PLD"/>
    <property type="match status" value="1"/>
</dbReference>
<dbReference type="EMBL" id="JANBQB010000187">
    <property type="protein sequence ID" value="KAJ1980039.1"/>
    <property type="molecule type" value="Genomic_DNA"/>
</dbReference>
<comment type="caution">
    <text evidence="7">The sequence shown here is derived from an EMBL/GenBank/DDBJ whole genome shotgun (WGS) entry which is preliminary data.</text>
</comment>
<evidence type="ECO:0000259" key="6">
    <source>
        <dbReference type="PROSITE" id="PS50035"/>
    </source>
</evidence>
<evidence type="ECO:0000313" key="8">
    <source>
        <dbReference type="Proteomes" id="UP001151582"/>
    </source>
</evidence>
<evidence type="ECO:0000313" key="7">
    <source>
        <dbReference type="EMBL" id="KAJ1980039.1"/>
    </source>
</evidence>